<keyword evidence="7" id="KW-0183">Conidiation</keyword>
<dbReference type="InterPro" id="IPR013087">
    <property type="entry name" value="Znf_C2H2_type"/>
</dbReference>
<evidence type="ECO:0000256" key="1">
    <source>
        <dbReference type="ARBA" id="ARBA00022723"/>
    </source>
</evidence>
<keyword evidence="6" id="KW-0010">Activator</keyword>
<gene>
    <name evidence="12" type="ORF">CPAG_07850</name>
</gene>
<evidence type="ECO:0000256" key="5">
    <source>
        <dbReference type="ARBA" id="ARBA00022969"/>
    </source>
</evidence>
<name>A0A0J6FMD4_COCPO</name>
<dbReference type="GO" id="GO:0000785">
    <property type="term" value="C:chromatin"/>
    <property type="evidence" value="ECO:0007669"/>
    <property type="project" value="TreeGrafter"/>
</dbReference>
<reference evidence="12 13" key="1">
    <citation type="submission" date="2007-06" db="EMBL/GenBank/DDBJ databases">
        <title>The Genome Sequence of Coccidioides posadasii RMSCC_3488.</title>
        <authorList>
            <consortium name="Coccidioides Genome Resources Consortium"/>
            <consortium name="The Broad Institute Genome Sequencing Platform"/>
            <person name="Henn M.R."/>
            <person name="Sykes S."/>
            <person name="Young S."/>
            <person name="Jaffe D."/>
            <person name="Berlin A."/>
            <person name="Alvarez P."/>
            <person name="Butler J."/>
            <person name="Gnerre S."/>
            <person name="Grabherr M."/>
            <person name="Mauceli E."/>
            <person name="Brockman W."/>
            <person name="Kodira C."/>
            <person name="Alvarado L."/>
            <person name="Zeng Q."/>
            <person name="Crawford M."/>
            <person name="Antoine C."/>
            <person name="Devon K."/>
            <person name="Galgiani J."/>
            <person name="Orsborn K."/>
            <person name="Lewis M.L."/>
            <person name="Nusbaum C."/>
            <person name="Galagan J."/>
            <person name="Birren B."/>
        </authorList>
    </citation>
    <scope>NUCLEOTIDE SEQUENCE [LARGE SCALE GENOMIC DNA]</scope>
    <source>
        <strain evidence="12 13">RMSCC 3488</strain>
    </source>
</reference>
<protein>
    <recommendedName>
        <fullName evidence="8">C2H2 type master regulator of conidiophore development brlA</fullName>
    </recommendedName>
</protein>
<dbReference type="GO" id="GO:0008270">
    <property type="term" value="F:zinc ion binding"/>
    <property type="evidence" value="ECO:0007669"/>
    <property type="project" value="UniProtKB-KW"/>
</dbReference>
<dbReference type="PROSITE" id="PS00028">
    <property type="entry name" value="ZINC_FINGER_C2H2_1"/>
    <property type="match status" value="1"/>
</dbReference>
<dbReference type="VEuPathDB" id="FungiDB:CPAG_07850"/>
<keyword evidence="2" id="KW-0677">Repeat</keyword>
<dbReference type="SUPFAM" id="SSF57667">
    <property type="entry name" value="beta-beta-alpha zinc fingers"/>
    <property type="match status" value="1"/>
</dbReference>
<dbReference type="OrthoDB" id="4207566at2759"/>
<dbReference type="Pfam" id="PF00096">
    <property type="entry name" value="zf-C2H2"/>
    <property type="match status" value="1"/>
</dbReference>
<dbReference type="FunFam" id="3.30.160.60:FF:002343">
    <property type="entry name" value="Zinc finger protein 33A"/>
    <property type="match status" value="1"/>
</dbReference>
<reference evidence="13" key="2">
    <citation type="journal article" date="2009" name="Genome Res.">
        <title>Comparative genomic analyses of the human fungal pathogens Coccidioides and their relatives.</title>
        <authorList>
            <person name="Sharpton T.J."/>
            <person name="Stajich J.E."/>
            <person name="Rounsley S.D."/>
            <person name="Gardner M.J."/>
            <person name="Wortman J.R."/>
            <person name="Jordar V.S."/>
            <person name="Maiti R."/>
            <person name="Kodira C.D."/>
            <person name="Neafsey D.E."/>
            <person name="Zeng Q."/>
            <person name="Hung C.-Y."/>
            <person name="McMahan C."/>
            <person name="Muszewska A."/>
            <person name="Grynberg M."/>
            <person name="Mandel M.A."/>
            <person name="Kellner E.M."/>
            <person name="Barker B.M."/>
            <person name="Galgiani J.N."/>
            <person name="Orbach M.J."/>
            <person name="Kirkland T.N."/>
            <person name="Cole G.T."/>
            <person name="Henn M.R."/>
            <person name="Birren B.W."/>
            <person name="Taylor J.W."/>
        </authorList>
    </citation>
    <scope>NUCLEOTIDE SEQUENCE [LARGE SCALE GENOMIC DNA]</scope>
    <source>
        <strain evidence="13">RMSCC 3488</strain>
    </source>
</reference>
<evidence type="ECO:0000259" key="11">
    <source>
        <dbReference type="PROSITE" id="PS50157"/>
    </source>
</evidence>
<evidence type="ECO:0000256" key="10">
    <source>
        <dbReference type="SAM" id="MobiDB-lite"/>
    </source>
</evidence>
<dbReference type="GO" id="GO:0000981">
    <property type="term" value="F:DNA-binding transcription factor activity, RNA polymerase II-specific"/>
    <property type="evidence" value="ECO:0007669"/>
    <property type="project" value="TreeGrafter"/>
</dbReference>
<proteinExistence type="predicted"/>
<keyword evidence="1" id="KW-0479">Metal-binding</keyword>
<evidence type="ECO:0000256" key="3">
    <source>
        <dbReference type="ARBA" id="ARBA00022771"/>
    </source>
</evidence>
<evidence type="ECO:0000256" key="2">
    <source>
        <dbReference type="ARBA" id="ARBA00022737"/>
    </source>
</evidence>
<keyword evidence="4" id="KW-0862">Zinc</keyword>
<dbReference type="PANTHER" id="PTHR14003:SF19">
    <property type="entry name" value="YY2 TRANSCRIPTION FACTOR"/>
    <property type="match status" value="1"/>
</dbReference>
<evidence type="ECO:0000313" key="13">
    <source>
        <dbReference type="Proteomes" id="UP000054567"/>
    </source>
</evidence>
<dbReference type="Proteomes" id="UP000054567">
    <property type="component" value="Unassembled WGS sequence"/>
</dbReference>
<keyword evidence="3 9" id="KW-0863">Zinc-finger</keyword>
<dbReference type="SMART" id="SM00355">
    <property type="entry name" value="ZnF_C2H2"/>
    <property type="match status" value="2"/>
</dbReference>
<feature type="domain" description="C2H2-type" evidence="11">
    <location>
        <begin position="138"/>
        <end position="170"/>
    </location>
</feature>
<dbReference type="PROSITE" id="PS50157">
    <property type="entry name" value="ZINC_FINGER_C2H2_2"/>
    <property type="match status" value="2"/>
</dbReference>
<evidence type="ECO:0000256" key="9">
    <source>
        <dbReference type="PROSITE-ProRule" id="PRU00042"/>
    </source>
</evidence>
<dbReference type="PANTHER" id="PTHR14003">
    <property type="entry name" value="TRANSCRIPTIONAL REPRESSOR PROTEIN YY"/>
    <property type="match status" value="1"/>
</dbReference>
<dbReference type="GO" id="GO:0048315">
    <property type="term" value="P:conidium formation"/>
    <property type="evidence" value="ECO:0007669"/>
    <property type="project" value="UniProtKB-KW"/>
</dbReference>
<feature type="region of interest" description="Disordered" evidence="10">
    <location>
        <begin position="184"/>
        <end position="261"/>
    </location>
</feature>
<evidence type="ECO:0000256" key="7">
    <source>
        <dbReference type="ARBA" id="ARBA00023321"/>
    </source>
</evidence>
<dbReference type="InterPro" id="IPR036236">
    <property type="entry name" value="Znf_C2H2_sf"/>
</dbReference>
<feature type="compositionally biased region" description="Low complexity" evidence="10">
    <location>
        <begin position="237"/>
        <end position="248"/>
    </location>
</feature>
<evidence type="ECO:0000256" key="6">
    <source>
        <dbReference type="ARBA" id="ARBA00023159"/>
    </source>
</evidence>
<sequence length="261" mass="28644">MVPRSTFKTPCKAEGYDFVCINLSPRRDTMDYGKCRRVSILNNDDNPSFAVPRSSPRSLGSLAADEMQHSRPGSIHLEDDSTRIQSLAHPPAMLGYSFPHGGPTASPVQFPTHPPCTQTLLNGPGDMRAQKPSKKNKYPCPYAASHSCPATFTTSGHAARHGKTHTGEKSVHCPICNKAFTRKDNMKQHQRTHRTLDRENSPPNLSSIWPEGGWSNASPVRIEPCAHSQEDVESALSSTVSRPSSWSSGQVNHSRHAPPNF</sequence>
<evidence type="ECO:0000313" key="12">
    <source>
        <dbReference type="EMBL" id="KMM71543.1"/>
    </source>
</evidence>
<dbReference type="GO" id="GO:0000978">
    <property type="term" value="F:RNA polymerase II cis-regulatory region sequence-specific DNA binding"/>
    <property type="evidence" value="ECO:0007669"/>
    <property type="project" value="TreeGrafter"/>
</dbReference>
<dbReference type="GO" id="GO:0005667">
    <property type="term" value="C:transcription regulator complex"/>
    <property type="evidence" value="ECO:0007669"/>
    <property type="project" value="TreeGrafter"/>
</dbReference>
<keyword evidence="5" id="KW-0749">Sporulation</keyword>
<feature type="domain" description="C2H2-type" evidence="11">
    <location>
        <begin position="171"/>
        <end position="193"/>
    </location>
</feature>
<dbReference type="AlphaFoldDB" id="A0A0J6FMD4"/>
<evidence type="ECO:0000256" key="4">
    <source>
        <dbReference type="ARBA" id="ARBA00022833"/>
    </source>
</evidence>
<accession>A0A0J6FMD4</accession>
<dbReference type="Gene3D" id="3.30.160.60">
    <property type="entry name" value="Classic Zinc Finger"/>
    <property type="match status" value="2"/>
</dbReference>
<dbReference type="EMBL" id="DS268113">
    <property type="protein sequence ID" value="KMM71543.1"/>
    <property type="molecule type" value="Genomic_DNA"/>
</dbReference>
<dbReference type="GO" id="GO:0030435">
    <property type="term" value="P:sporulation resulting in formation of a cellular spore"/>
    <property type="evidence" value="ECO:0007669"/>
    <property type="project" value="UniProtKB-KW"/>
</dbReference>
<evidence type="ECO:0000256" key="8">
    <source>
        <dbReference type="ARBA" id="ARBA00044085"/>
    </source>
</evidence>
<reference evidence="13" key="3">
    <citation type="journal article" date="2010" name="Genome Res.">
        <title>Population genomic sequencing of Coccidioides fungi reveals recent hybridization and transposon control.</title>
        <authorList>
            <person name="Neafsey D.E."/>
            <person name="Barker B.M."/>
            <person name="Sharpton T.J."/>
            <person name="Stajich J.E."/>
            <person name="Park D.J."/>
            <person name="Whiston E."/>
            <person name="Hung C.-Y."/>
            <person name="McMahan C."/>
            <person name="White J."/>
            <person name="Sykes S."/>
            <person name="Heiman D."/>
            <person name="Young S."/>
            <person name="Zeng Q."/>
            <person name="Abouelleil A."/>
            <person name="Aftuck L."/>
            <person name="Bessette D."/>
            <person name="Brown A."/>
            <person name="FitzGerald M."/>
            <person name="Lui A."/>
            <person name="Macdonald J.P."/>
            <person name="Priest M."/>
            <person name="Orbach M.J."/>
            <person name="Galgiani J.N."/>
            <person name="Kirkland T.N."/>
            <person name="Cole G.T."/>
            <person name="Birren B.W."/>
            <person name="Henn M.R."/>
            <person name="Taylor J.W."/>
            <person name="Rounsley S.D."/>
        </authorList>
    </citation>
    <scope>NUCLEOTIDE SEQUENCE [LARGE SCALE GENOMIC DNA]</scope>
    <source>
        <strain evidence="13">RMSCC 3488</strain>
    </source>
</reference>
<organism evidence="12 13">
    <name type="scientific">Coccidioides posadasii RMSCC 3488</name>
    <dbReference type="NCBI Taxonomy" id="454284"/>
    <lineage>
        <taxon>Eukaryota</taxon>
        <taxon>Fungi</taxon>
        <taxon>Dikarya</taxon>
        <taxon>Ascomycota</taxon>
        <taxon>Pezizomycotina</taxon>
        <taxon>Eurotiomycetes</taxon>
        <taxon>Eurotiomycetidae</taxon>
        <taxon>Onygenales</taxon>
        <taxon>Onygenaceae</taxon>
        <taxon>Coccidioides</taxon>
    </lineage>
</organism>